<evidence type="ECO:0000256" key="4">
    <source>
        <dbReference type="ARBA" id="ARBA00022723"/>
    </source>
</evidence>
<feature type="binding site" evidence="9">
    <location>
        <position position="10"/>
    </location>
    <ligand>
        <name>Mg(2+)</name>
        <dbReference type="ChEBI" id="CHEBI:18420"/>
    </ligand>
</feature>
<dbReference type="PANTHER" id="PTHR21060:SF21">
    <property type="entry name" value="ACETATE KINASE"/>
    <property type="match status" value="1"/>
</dbReference>
<evidence type="ECO:0000256" key="2">
    <source>
        <dbReference type="ARBA" id="ARBA00022490"/>
    </source>
</evidence>
<dbReference type="GO" id="GO:0000287">
    <property type="term" value="F:magnesium ion binding"/>
    <property type="evidence" value="ECO:0007669"/>
    <property type="project" value="UniProtKB-UniRule"/>
</dbReference>
<dbReference type="GO" id="GO:0006085">
    <property type="term" value="P:acetyl-CoA biosynthetic process"/>
    <property type="evidence" value="ECO:0007669"/>
    <property type="project" value="UniProtKB-UniRule"/>
</dbReference>
<comment type="catalytic activity">
    <reaction evidence="9">
        <text>acetate + ATP = acetyl phosphate + ADP</text>
        <dbReference type="Rhea" id="RHEA:11352"/>
        <dbReference type="ChEBI" id="CHEBI:22191"/>
        <dbReference type="ChEBI" id="CHEBI:30089"/>
        <dbReference type="ChEBI" id="CHEBI:30616"/>
        <dbReference type="ChEBI" id="CHEBI:456216"/>
        <dbReference type="EC" id="2.7.2.1"/>
    </reaction>
</comment>
<dbReference type="InterPro" id="IPR004372">
    <property type="entry name" value="Ac/propionate_kinase"/>
</dbReference>
<feature type="binding site" evidence="9">
    <location>
        <begin position="322"/>
        <end position="326"/>
    </location>
    <ligand>
        <name>ATP</name>
        <dbReference type="ChEBI" id="CHEBI:30616"/>
    </ligand>
</feature>
<organism evidence="11 12">
    <name type="scientific">Minwuia thermotolerans</name>
    <dbReference type="NCBI Taxonomy" id="2056226"/>
    <lineage>
        <taxon>Bacteria</taxon>
        <taxon>Pseudomonadati</taxon>
        <taxon>Pseudomonadota</taxon>
        <taxon>Alphaproteobacteria</taxon>
        <taxon>Minwuiales</taxon>
        <taxon>Minwuiaceae</taxon>
        <taxon>Minwuia</taxon>
    </lineage>
</organism>
<dbReference type="NCBIfam" id="TIGR00016">
    <property type="entry name" value="ackA"/>
    <property type="match status" value="1"/>
</dbReference>
<evidence type="ECO:0000256" key="5">
    <source>
        <dbReference type="ARBA" id="ARBA00022741"/>
    </source>
</evidence>
<comment type="similarity">
    <text evidence="1 9 10">Belongs to the acetokinase family.</text>
</comment>
<feature type="site" description="Transition state stabilizer" evidence="9">
    <location>
        <position position="236"/>
    </location>
</feature>
<dbReference type="PANTHER" id="PTHR21060">
    <property type="entry name" value="ACETATE KINASE"/>
    <property type="match status" value="1"/>
</dbReference>
<feature type="binding site" evidence="9">
    <location>
        <position position="373"/>
    </location>
    <ligand>
        <name>Mg(2+)</name>
        <dbReference type="ChEBI" id="CHEBI:18420"/>
    </ligand>
</feature>
<accession>A0A2M9FWF1</accession>
<feature type="binding site" evidence="9">
    <location>
        <begin position="203"/>
        <end position="207"/>
    </location>
    <ligand>
        <name>ATP</name>
        <dbReference type="ChEBI" id="CHEBI:30616"/>
    </ligand>
</feature>
<comment type="subcellular location">
    <subcellularLocation>
        <location evidence="9">Cytoplasm</location>
    </subcellularLocation>
</comment>
<dbReference type="RefSeq" id="WP_109795606.1">
    <property type="nucleotide sequence ID" value="NZ_PHIG01000054.1"/>
</dbReference>
<dbReference type="SUPFAM" id="SSF53067">
    <property type="entry name" value="Actin-like ATPase domain"/>
    <property type="match status" value="2"/>
</dbReference>
<comment type="cofactor">
    <cofactor evidence="9">
        <name>Mg(2+)</name>
        <dbReference type="ChEBI" id="CHEBI:18420"/>
    </cofactor>
    <cofactor evidence="9">
        <name>Mn(2+)</name>
        <dbReference type="ChEBI" id="CHEBI:29035"/>
    </cofactor>
    <text evidence="9">Mg(2+). Can also accept Mn(2+).</text>
</comment>
<keyword evidence="3 9" id="KW-0808">Transferase</keyword>
<reference evidence="11 12" key="1">
    <citation type="submission" date="2017-11" db="EMBL/GenBank/DDBJ databases">
        <title>Draft genome sequence of Rhizobiales bacterium SY3-13.</title>
        <authorList>
            <person name="Sun C."/>
        </authorList>
    </citation>
    <scope>NUCLEOTIDE SEQUENCE [LARGE SCALE GENOMIC DNA]</scope>
    <source>
        <strain evidence="11 12">SY3-13</strain>
    </source>
</reference>
<comment type="caution">
    <text evidence="11">The sequence shown here is derived from an EMBL/GenBank/DDBJ whole genome shotgun (WGS) entry which is preliminary data.</text>
</comment>
<dbReference type="Pfam" id="PF00871">
    <property type="entry name" value="Acetate_kinase"/>
    <property type="match status" value="1"/>
</dbReference>
<dbReference type="GO" id="GO:0006083">
    <property type="term" value="P:acetate metabolic process"/>
    <property type="evidence" value="ECO:0007669"/>
    <property type="project" value="TreeGrafter"/>
</dbReference>
<dbReference type="EMBL" id="PHIG01000054">
    <property type="protein sequence ID" value="PJK27781.1"/>
    <property type="molecule type" value="Genomic_DNA"/>
</dbReference>
<dbReference type="InterPro" id="IPR043129">
    <property type="entry name" value="ATPase_NBD"/>
</dbReference>
<comment type="function">
    <text evidence="9">Catalyzes the formation of acetyl phosphate from acetate and ATP. Can also catalyze the reverse reaction.</text>
</comment>
<dbReference type="GO" id="GO:0005829">
    <property type="term" value="C:cytosol"/>
    <property type="evidence" value="ECO:0007669"/>
    <property type="project" value="TreeGrafter"/>
</dbReference>
<keyword evidence="4 9" id="KW-0479">Metal-binding</keyword>
<dbReference type="GO" id="GO:0005524">
    <property type="term" value="F:ATP binding"/>
    <property type="evidence" value="ECO:0007669"/>
    <property type="project" value="UniProtKB-KW"/>
</dbReference>
<name>A0A2M9FWF1_9PROT</name>
<keyword evidence="12" id="KW-1185">Reference proteome</keyword>
<protein>
    <recommendedName>
        <fullName evidence="9">Acetate kinase</fullName>
        <ecNumber evidence="9">2.7.2.1</ecNumber>
    </recommendedName>
    <alternativeName>
        <fullName evidence="9">Acetokinase</fullName>
    </alternativeName>
</protein>
<evidence type="ECO:0000256" key="10">
    <source>
        <dbReference type="RuleBase" id="RU003835"/>
    </source>
</evidence>
<evidence type="ECO:0000256" key="3">
    <source>
        <dbReference type="ARBA" id="ARBA00022679"/>
    </source>
</evidence>
<dbReference type="GO" id="GO:0008776">
    <property type="term" value="F:acetate kinase activity"/>
    <property type="evidence" value="ECO:0007669"/>
    <property type="project" value="UniProtKB-UniRule"/>
</dbReference>
<evidence type="ECO:0000256" key="1">
    <source>
        <dbReference type="ARBA" id="ARBA00008748"/>
    </source>
</evidence>
<keyword evidence="7 9" id="KW-0067">ATP-binding</keyword>
<keyword evidence="6 9" id="KW-0418">Kinase</keyword>
<dbReference type="EC" id="2.7.2.1" evidence="9"/>
<evidence type="ECO:0000256" key="7">
    <source>
        <dbReference type="ARBA" id="ARBA00022840"/>
    </source>
</evidence>
<keyword evidence="5 9" id="KW-0547">Nucleotide-binding</keyword>
<keyword evidence="8 9" id="KW-0460">Magnesium</keyword>
<gene>
    <name evidence="9" type="primary">ackA</name>
    <name evidence="11" type="ORF">CVT23_20080</name>
</gene>
<comment type="pathway">
    <text evidence="9">Metabolic intermediate biosynthesis; acetyl-CoA biosynthesis; acetyl-CoA from acetate: step 1/2.</text>
</comment>
<evidence type="ECO:0000256" key="6">
    <source>
        <dbReference type="ARBA" id="ARBA00022777"/>
    </source>
</evidence>
<sequence>MAGDLILAVNAGSSTVKFGAFRLPSLERVAAGHVDALGSDACAFRAEAAGETRSQELPGADHERAMDALVTWIGEAFSGDTIVACSHRIVHGGPDHVWPLLADGAVVRELEAFIPLAPLHQPHNLAGMVALARALPGTPQVACFDTAFHRDHPKVAEVYALPREMTEAGVRRYGFHGLSYEYIARRLRNLDPELASGRVIVAHLGAGASLCAMRDGRSVDSTMGFTALDGLPMATRTGQLDPGVVLHLWREGRPLAEVEHMLYRDSGLKGLSGLSGDMRELRAAGTPEAAFAIEYFCYRVAREIGALAVSLGGLDGLVFTAGVGENAPAIRTDICSRLGLLGAVVDEAANAAGAERFDAASSRIRLLRLPTDEEKMLAIHAARCIGASIGAS</sequence>
<evidence type="ECO:0000313" key="11">
    <source>
        <dbReference type="EMBL" id="PJK27781.1"/>
    </source>
</evidence>
<feature type="active site" description="Proton donor/acceptor" evidence="9">
    <location>
        <position position="145"/>
    </location>
</feature>
<dbReference type="InterPro" id="IPR023865">
    <property type="entry name" value="Aliphatic_acid_kinase_CS"/>
</dbReference>
<feature type="site" description="Transition state stabilizer" evidence="9">
    <location>
        <position position="176"/>
    </location>
</feature>
<evidence type="ECO:0000313" key="12">
    <source>
        <dbReference type="Proteomes" id="UP000229498"/>
    </source>
</evidence>
<dbReference type="AlphaFoldDB" id="A0A2M9FWF1"/>
<dbReference type="Gene3D" id="3.30.420.40">
    <property type="match status" value="2"/>
</dbReference>
<feature type="binding site" evidence="9">
    <location>
        <begin position="277"/>
        <end position="279"/>
    </location>
    <ligand>
        <name>ATP</name>
        <dbReference type="ChEBI" id="CHEBI:30616"/>
    </ligand>
</feature>
<dbReference type="PRINTS" id="PR00471">
    <property type="entry name" value="ACETATEKNASE"/>
</dbReference>
<feature type="binding site" evidence="9">
    <location>
        <position position="17"/>
    </location>
    <ligand>
        <name>ATP</name>
        <dbReference type="ChEBI" id="CHEBI:30616"/>
    </ligand>
</feature>
<evidence type="ECO:0000256" key="8">
    <source>
        <dbReference type="ARBA" id="ARBA00022842"/>
    </source>
</evidence>
<dbReference type="PROSITE" id="PS01076">
    <property type="entry name" value="ACETATE_KINASE_2"/>
    <property type="match status" value="1"/>
</dbReference>
<dbReference type="Proteomes" id="UP000229498">
    <property type="component" value="Unassembled WGS sequence"/>
</dbReference>
<dbReference type="InterPro" id="IPR000890">
    <property type="entry name" value="Aliphatic_acid_kin_short-chain"/>
</dbReference>
<comment type="subunit">
    <text evidence="9">Homodimer.</text>
</comment>
<proteinExistence type="inferred from homology"/>
<dbReference type="UniPathway" id="UPA00340">
    <property type="reaction ID" value="UER00458"/>
</dbReference>
<dbReference type="PIRSF" id="PIRSF000722">
    <property type="entry name" value="Acetate_prop_kin"/>
    <property type="match status" value="1"/>
</dbReference>
<dbReference type="OrthoDB" id="9802453at2"/>
<feature type="binding site" evidence="9">
    <location>
        <position position="88"/>
    </location>
    <ligand>
        <name>substrate</name>
    </ligand>
</feature>
<dbReference type="PROSITE" id="PS01075">
    <property type="entry name" value="ACETATE_KINASE_1"/>
    <property type="match status" value="1"/>
</dbReference>
<keyword evidence="2 9" id="KW-0963">Cytoplasm</keyword>
<dbReference type="HAMAP" id="MF_00020">
    <property type="entry name" value="Acetate_kinase"/>
    <property type="match status" value="1"/>
</dbReference>
<evidence type="ECO:0000256" key="9">
    <source>
        <dbReference type="HAMAP-Rule" id="MF_00020"/>
    </source>
</evidence>